<dbReference type="Pfam" id="PF13087">
    <property type="entry name" value="AAA_12"/>
    <property type="match status" value="1"/>
</dbReference>
<keyword evidence="3" id="KW-0347">Helicase</keyword>
<evidence type="ECO:0000256" key="2">
    <source>
        <dbReference type="ARBA" id="ARBA00022801"/>
    </source>
</evidence>
<evidence type="ECO:0000313" key="7">
    <source>
        <dbReference type="EMBL" id="KAH7146272.1"/>
    </source>
</evidence>
<dbReference type="Gene3D" id="3.40.50.300">
    <property type="entry name" value="P-loop containing nucleotide triphosphate hydrolases"/>
    <property type="match status" value="2"/>
</dbReference>
<name>A0A9P9EWG0_9HYPO</name>
<evidence type="ECO:0000256" key="1">
    <source>
        <dbReference type="ARBA" id="ARBA00022741"/>
    </source>
</evidence>
<dbReference type="EMBL" id="JAGMUV010000008">
    <property type="protein sequence ID" value="KAH7146272.1"/>
    <property type="molecule type" value="Genomic_DNA"/>
</dbReference>
<evidence type="ECO:0000256" key="3">
    <source>
        <dbReference type="ARBA" id="ARBA00022806"/>
    </source>
</evidence>
<dbReference type="GO" id="GO:0043139">
    <property type="term" value="F:5'-3' DNA helicase activity"/>
    <property type="evidence" value="ECO:0007669"/>
    <property type="project" value="TreeGrafter"/>
</dbReference>
<dbReference type="InterPro" id="IPR027417">
    <property type="entry name" value="P-loop_NTPase"/>
</dbReference>
<reference evidence="7" key="1">
    <citation type="journal article" date="2021" name="Nat. Commun.">
        <title>Genetic determinants of endophytism in the Arabidopsis root mycobiome.</title>
        <authorList>
            <person name="Mesny F."/>
            <person name="Miyauchi S."/>
            <person name="Thiergart T."/>
            <person name="Pickel B."/>
            <person name="Atanasova L."/>
            <person name="Karlsson M."/>
            <person name="Huettel B."/>
            <person name="Barry K.W."/>
            <person name="Haridas S."/>
            <person name="Chen C."/>
            <person name="Bauer D."/>
            <person name="Andreopoulos W."/>
            <person name="Pangilinan J."/>
            <person name="LaButti K."/>
            <person name="Riley R."/>
            <person name="Lipzen A."/>
            <person name="Clum A."/>
            <person name="Drula E."/>
            <person name="Henrissat B."/>
            <person name="Kohler A."/>
            <person name="Grigoriev I.V."/>
            <person name="Martin F.M."/>
            <person name="Hacquard S."/>
        </authorList>
    </citation>
    <scope>NUCLEOTIDE SEQUENCE</scope>
    <source>
        <strain evidence="7">MPI-CAGE-AT-0147</strain>
    </source>
</reference>
<keyword evidence="2 7" id="KW-0378">Hydrolase</keyword>
<evidence type="ECO:0000256" key="5">
    <source>
        <dbReference type="SAM" id="MobiDB-lite"/>
    </source>
</evidence>
<feature type="compositionally biased region" description="Basic and acidic residues" evidence="5">
    <location>
        <begin position="7"/>
        <end position="16"/>
    </location>
</feature>
<dbReference type="CDD" id="cd18808">
    <property type="entry name" value="SF1_C_Upf1"/>
    <property type="match status" value="1"/>
</dbReference>
<evidence type="ECO:0000259" key="6">
    <source>
        <dbReference type="Pfam" id="PF13087"/>
    </source>
</evidence>
<gene>
    <name evidence="7" type="ORF">EDB81DRAFT_651052</name>
</gene>
<accession>A0A9P9EWG0</accession>
<sequence length="616" mass="67125">MASTVHDASKLFDEGRLPPNSSSAKTSTYGAPGAVNDTVSLHRALMRGSGFFEWMTHPALRPLPVVNFLQIDEKFVDALIQELSAEDRGRFRRYLSNRALGLGIITAGPGFGKTTAIAVATLAMKASFGKILCSGPSNVAVNVFAQRIDRITTSVTDRYNKGKSDKARTRRQLVVRGYKPQDEMDAFLNLLEHPTDGNNAAPGSGWQLHLSIAFWLLVVLRCPAVRTLHADDNPALHELRRKIEARDDLKALCAVVSGSMPWNVYQKGAQVKRDKLTVLMKEILGAADVLCTTPAMTVDCVPYSTWKKAAKGLVVDDAGRMTQKSLACLWGENLRPCFLAGDSKFAITADRDSTGALPNRFQYHCKTSPLLFLMATGIPVYRLRTQLRMADGQFDGVAAHMYPEVAFKYANCCQVSLPQLSAGQILEAFILEKYPTVTPSPAGKLCPVFINCKDSRVTVDGAGSETSSDQVRIALDLAVELIEEKGINPASISVLALFSGNLEVIAMTRNSPGYSALLSMPPASTVDGFQGKENDIIIAVMGTSYPRPGSRSFAIDDQRLNIMISRQRYGLVIVGDIKGKNNLHSNTGLKRWKNAKALRNLHDGLLKAGRIAEVLV</sequence>
<dbReference type="InterPro" id="IPR041679">
    <property type="entry name" value="DNA2/NAM7-like_C"/>
</dbReference>
<keyword evidence="8" id="KW-1185">Reference proteome</keyword>
<dbReference type="AlphaFoldDB" id="A0A9P9EWG0"/>
<dbReference type="PANTHER" id="PTHR43788">
    <property type="entry name" value="DNA2/NAM7 HELICASE FAMILY MEMBER"/>
    <property type="match status" value="1"/>
</dbReference>
<dbReference type="GO" id="GO:0005524">
    <property type="term" value="F:ATP binding"/>
    <property type="evidence" value="ECO:0007669"/>
    <property type="project" value="UniProtKB-KW"/>
</dbReference>
<dbReference type="GO" id="GO:0016787">
    <property type="term" value="F:hydrolase activity"/>
    <property type="evidence" value="ECO:0007669"/>
    <property type="project" value="UniProtKB-KW"/>
</dbReference>
<feature type="compositionally biased region" description="Polar residues" evidence="5">
    <location>
        <begin position="19"/>
        <end position="29"/>
    </location>
</feature>
<feature type="domain" description="DNA2/NAM7 helicase-like C-terminal" evidence="6">
    <location>
        <begin position="378"/>
        <end position="577"/>
    </location>
</feature>
<dbReference type="SUPFAM" id="SSF52540">
    <property type="entry name" value="P-loop containing nucleoside triphosphate hydrolases"/>
    <property type="match status" value="1"/>
</dbReference>
<dbReference type="Proteomes" id="UP000738349">
    <property type="component" value="Unassembled WGS sequence"/>
</dbReference>
<dbReference type="InterPro" id="IPR047187">
    <property type="entry name" value="SF1_C_Upf1"/>
</dbReference>
<evidence type="ECO:0000256" key="4">
    <source>
        <dbReference type="ARBA" id="ARBA00022840"/>
    </source>
</evidence>
<protein>
    <submittedName>
        <fullName evidence="7">P-loop containing nucleoside triphosphate hydrolase protein</fullName>
    </submittedName>
</protein>
<organism evidence="7 8">
    <name type="scientific">Dactylonectria macrodidyma</name>
    <dbReference type="NCBI Taxonomy" id="307937"/>
    <lineage>
        <taxon>Eukaryota</taxon>
        <taxon>Fungi</taxon>
        <taxon>Dikarya</taxon>
        <taxon>Ascomycota</taxon>
        <taxon>Pezizomycotina</taxon>
        <taxon>Sordariomycetes</taxon>
        <taxon>Hypocreomycetidae</taxon>
        <taxon>Hypocreales</taxon>
        <taxon>Nectriaceae</taxon>
        <taxon>Dactylonectria</taxon>
    </lineage>
</organism>
<dbReference type="OrthoDB" id="6513042at2759"/>
<evidence type="ECO:0000313" key="8">
    <source>
        <dbReference type="Proteomes" id="UP000738349"/>
    </source>
</evidence>
<comment type="caution">
    <text evidence="7">The sequence shown here is derived from an EMBL/GenBank/DDBJ whole genome shotgun (WGS) entry which is preliminary data.</text>
</comment>
<keyword evidence="4" id="KW-0067">ATP-binding</keyword>
<feature type="region of interest" description="Disordered" evidence="5">
    <location>
        <begin position="1"/>
        <end position="30"/>
    </location>
</feature>
<keyword evidence="1" id="KW-0547">Nucleotide-binding</keyword>
<dbReference type="PANTHER" id="PTHR43788:SF8">
    <property type="entry name" value="DNA-BINDING PROTEIN SMUBP-2"/>
    <property type="match status" value="1"/>
</dbReference>
<dbReference type="InterPro" id="IPR050534">
    <property type="entry name" value="Coronavir_polyprotein_1ab"/>
</dbReference>
<proteinExistence type="predicted"/>